<evidence type="ECO:0000313" key="5">
    <source>
        <dbReference type="EMBL" id="MDQ4214444.1"/>
    </source>
</evidence>
<proteinExistence type="predicted"/>
<dbReference type="Pfam" id="PF01641">
    <property type="entry name" value="SelR"/>
    <property type="match status" value="1"/>
</dbReference>
<protein>
    <recommendedName>
        <fullName evidence="1">peptide-methionine (R)-S-oxide reductase</fullName>
        <ecNumber evidence="1">1.8.4.12</ecNumber>
    </recommendedName>
</protein>
<dbReference type="EC" id="1.8.4.12" evidence="1"/>
<accession>A0ABU0XIF1</accession>
<gene>
    <name evidence="5" type="primary">msrB</name>
    <name evidence="5" type="ORF">RBR11_11025</name>
</gene>
<comment type="caution">
    <text evidence="5">The sequence shown here is derived from an EMBL/GenBank/DDBJ whole genome shotgun (WGS) entry which is preliminary data.</text>
</comment>
<dbReference type="PROSITE" id="PS51790">
    <property type="entry name" value="MSRB"/>
    <property type="match status" value="1"/>
</dbReference>
<dbReference type="EMBL" id="JAVFCB010000005">
    <property type="protein sequence ID" value="MDQ4214444.1"/>
    <property type="molecule type" value="Genomic_DNA"/>
</dbReference>
<comment type="catalytic activity">
    <reaction evidence="3">
        <text>L-methionyl-[protein] + [thioredoxin]-disulfide + H2O = L-methionyl-(R)-S-oxide-[protein] + [thioredoxin]-dithiol</text>
        <dbReference type="Rhea" id="RHEA:24164"/>
        <dbReference type="Rhea" id="RHEA-COMP:10698"/>
        <dbReference type="Rhea" id="RHEA-COMP:10700"/>
        <dbReference type="Rhea" id="RHEA-COMP:12313"/>
        <dbReference type="Rhea" id="RHEA-COMP:12314"/>
        <dbReference type="ChEBI" id="CHEBI:15377"/>
        <dbReference type="ChEBI" id="CHEBI:16044"/>
        <dbReference type="ChEBI" id="CHEBI:29950"/>
        <dbReference type="ChEBI" id="CHEBI:45764"/>
        <dbReference type="ChEBI" id="CHEBI:50058"/>
        <dbReference type="EC" id="1.8.4.12"/>
    </reaction>
</comment>
<dbReference type="RefSeq" id="WP_308489406.1">
    <property type="nucleotide sequence ID" value="NZ_JAVFCB010000005.1"/>
</dbReference>
<dbReference type="InterPro" id="IPR028427">
    <property type="entry name" value="Met_Sox_Rdtase_MsrB"/>
</dbReference>
<keyword evidence="2 5" id="KW-0560">Oxidoreductase</keyword>
<dbReference type="GO" id="GO:0033743">
    <property type="term" value="F:peptide-methionine (R)-S-oxide reductase activity"/>
    <property type="evidence" value="ECO:0007669"/>
    <property type="project" value="UniProtKB-EC"/>
</dbReference>
<dbReference type="InterPro" id="IPR011057">
    <property type="entry name" value="Mss4-like_sf"/>
</dbReference>
<dbReference type="Gene3D" id="2.170.150.20">
    <property type="entry name" value="Peptide methionine sulfoxide reductase"/>
    <property type="match status" value="1"/>
</dbReference>
<feature type="domain" description="MsrB" evidence="4">
    <location>
        <begin position="1"/>
        <end position="117"/>
    </location>
</feature>
<dbReference type="InterPro" id="IPR002579">
    <property type="entry name" value="Met_Sox_Rdtase_MsrB_dom"/>
</dbReference>
<organism evidence="5 6">
    <name type="scientific">Microbacterium capsulatum</name>
    <dbReference type="NCBI Taxonomy" id="3041921"/>
    <lineage>
        <taxon>Bacteria</taxon>
        <taxon>Bacillati</taxon>
        <taxon>Actinomycetota</taxon>
        <taxon>Actinomycetes</taxon>
        <taxon>Micrococcales</taxon>
        <taxon>Microbacteriaceae</taxon>
        <taxon>Microbacterium</taxon>
    </lineage>
</organism>
<dbReference type="PANTHER" id="PTHR10173:SF52">
    <property type="entry name" value="METHIONINE-R-SULFOXIDE REDUCTASE B1"/>
    <property type="match status" value="1"/>
</dbReference>
<evidence type="ECO:0000259" key="4">
    <source>
        <dbReference type="PROSITE" id="PS51790"/>
    </source>
</evidence>
<sequence length="121" mass="13191">MNAQQYSVLREAATERPWTGELLDEHRAGLYTCGACGAELFRSGTKFDSGCGWPSFYESVRPEAVELIEDTTLGMVRTEVRCANCGSHLGHVFPDGFGTPTGDRYCMNSIALSFQPDDSAA</sequence>
<evidence type="ECO:0000256" key="3">
    <source>
        <dbReference type="ARBA" id="ARBA00048488"/>
    </source>
</evidence>
<evidence type="ECO:0000313" key="6">
    <source>
        <dbReference type="Proteomes" id="UP001230289"/>
    </source>
</evidence>
<reference evidence="5 6" key="1">
    <citation type="submission" date="2023-08" db="EMBL/GenBank/DDBJ databases">
        <title>Microbacterium sp. nov., isolated from a waste landfill.</title>
        <authorList>
            <person name="Wen W."/>
        </authorList>
    </citation>
    <scope>NUCLEOTIDE SEQUENCE [LARGE SCALE GENOMIC DNA]</scope>
    <source>
        <strain evidence="5 6">ASV81</strain>
    </source>
</reference>
<dbReference type="Proteomes" id="UP001230289">
    <property type="component" value="Unassembled WGS sequence"/>
</dbReference>
<dbReference type="SUPFAM" id="SSF51316">
    <property type="entry name" value="Mss4-like"/>
    <property type="match status" value="1"/>
</dbReference>
<dbReference type="PANTHER" id="PTHR10173">
    <property type="entry name" value="METHIONINE SULFOXIDE REDUCTASE"/>
    <property type="match status" value="1"/>
</dbReference>
<dbReference type="NCBIfam" id="TIGR00357">
    <property type="entry name" value="peptide-methionine (R)-S-oxide reductase MsrB"/>
    <property type="match status" value="1"/>
</dbReference>
<name>A0ABU0XIF1_9MICO</name>
<evidence type="ECO:0000256" key="1">
    <source>
        <dbReference type="ARBA" id="ARBA00012499"/>
    </source>
</evidence>
<keyword evidence="6" id="KW-1185">Reference proteome</keyword>
<evidence type="ECO:0000256" key="2">
    <source>
        <dbReference type="ARBA" id="ARBA00023002"/>
    </source>
</evidence>